<feature type="domain" description="Novel STAND NTPase 5" evidence="1">
    <location>
        <begin position="299"/>
        <end position="439"/>
    </location>
</feature>
<dbReference type="Pfam" id="PF13289">
    <property type="entry name" value="SIR2_2"/>
    <property type="match status" value="1"/>
</dbReference>
<dbReference type="AlphaFoldDB" id="A0A9Q4C8B4"/>
<dbReference type="Pfam" id="PF25199">
    <property type="entry name" value="nSTAND_NTPase5"/>
    <property type="match status" value="1"/>
</dbReference>
<evidence type="ECO:0000313" key="2">
    <source>
        <dbReference type="EMBL" id="MCX7468572.1"/>
    </source>
</evidence>
<organism evidence="2 3">
    <name type="scientific">Corynebacterium pygosceleis</name>
    <dbReference type="NCBI Taxonomy" id="2800406"/>
    <lineage>
        <taxon>Bacteria</taxon>
        <taxon>Bacillati</taxon>
        <taxon>Actinomycetota</taxon>
        <taxon>Actinomycetes</taxon>
        <taxon>Mycobacteriales</taxon>
        <taxon>Corynebacteriaceae</taxon>
        <taxon>Corynebacterium</taxon>
    </lineage>
</organism>
<reference evidence="2" key="1">
    <citation type="submission" date="2022-11" db="EMBL/GenBank/DDBJ databases">
        <title>Corynebacterium sp. isolated from Penguins.</title>
        <authorList>
            <person name="Sedlar K."/>
            <person name="Svec P."/>
        </authorList>
    </citation>
    <scope>NUCLEOTIDE SEQUENCE</scope>
    <source>
        <strain evidence="2">P7374</strain>
    </source>
</reference>
<dbReference type="RefSeq" id="WP_267173047.1">
    <property type="nucleotide sequence ID" value="NZ_JAPMKU010000003.1"/>
</dbReference>
<accession>A0A9Q4C8B4</accession>
<name>A0A9Q4C8B4_9CORY</name>
<sequence length="854" mass="96561">MAMELDYTKFRSALKAGDYQLLLGSGSSVGARVGGKDLKNAPALAEHLRRKYLSATSPEDTPLRRIYQRVLNKIGEVELYAELRRLYHGTVHQEWYNTIAALPWSMVWTLNIDDTFERAYDRVYVQGMRELGVVHWKDEYCTKGDLQVVHLHGHVNDVNCTPLVFSFSEYDNHAAESPVWGEIFKGKIIEKPTIIIGARIFGDQDIESAFLNGIHSGRRVAEPTIYVDPSVKDDDREELENNGIYVLKMTAEQFVEHIENEMRLDLSAAIKLSLAPNTVVPQFKELSTIADTDVSQTHDYLGGDIPSWGDALKGLIARRSWMRKVAREIDHWVDSQDRTARLDIVYAQRLSGLSSGLLGICKLIIRPGVQVFIFDRRESWNPDLMPKLVKRDVPTIVVIDGGAEYGDLIDASLVEAQSSKLPLLFLVGETSTRYNKLEDRLLGEYPKTVHPFDDKLKAECVSSLLSVLRNNGRLGVIESKSSKQQSQYFKNREIFDAMMGLEEGVGFHQRMSDLLMKLEVRWHRELVFIVSLCSGAIVLDRHGESDISGYSMFEDSRVPVTVEILEVGLNLTPGQIRAAIKNNDVLSALIEVVDGRVFSRQRVIFRKNIAALGEVSALCLLQDFLKNISVFSNESSRLNKNLGAAIPAHLMTQKFLTSVFPDTDLTNFYDGLKDAYGSNHARYWEQRAIYCKKINNWGHAISFAGKAISIYDDSFTRTTAGTIFINRAQRLLENPIPDNRMAWFKSFTIGVEHFKSAQRHHGSTRVSYIAQLNATISLLKSLDSMYKEGVKVPANNSQIERIYITGKDCLVALMRSSISARGLRTEEDITWHMQEFDSVAERVRAMEWIFGPDD</sequence>
<dbReference type="InterPro" id="IPR057574">
    <property type="entry name" value="nSTAND_NTPase5_dom"/>
</dbReference>
<proteinExistence type="predicted"/>
<gene>
    <name evidence="2" type="ORF">OS129_06755</name>
</gene>
<dbReference type="EMBL" id="JAPMKU010000003">
    <property type="protein sequence ID" value="MCX7468572.1"/>
    <property type="molecule type" value="Genomic_DNA"/>
</dbReference>
<evidence type="ECO:0000259" key="1">
    <source>
        <dbReference type="Pfam" id="PF25199"/>
    </source>
</evidence>
<protein>
    <submittedName>
        <fullName evidence="2">SIR2 family protein</fullName>
    </submittedName>
</protein>
<dbReference type="Proteomes" id="UP001071478">
    <property type="component" value="Unassembled WGS sequence"/>
</dbReference>
<comment type="caution">
    <text evidence="2">The sequence shown here is derived from an EMBL/GenBank/DDBJ whole genome shotgun (WGS) entry which is preliminary data.</text>
</comment>
<evidence type="ECO:0000313" key="3">
    <source>
        <dbReference type="Proteomes" id="UP001071478"/>
    </source>
</evidence>